<feature type="compositionally biased region" description="Basic and acidic residues" evidence="1">
    <location>
        <begin position="195"/>
        <end position="204"/>
    </location>
</feature>
<feature type="region of interest" description="Disordered" evidence="1">
    <location>
        <begin position="182"/>
        <end position="243"/>
    </location>
</feature>
<dbReference type="RefSeq" id="WP_060814039.1">
    <property type="nucleotide sequence ID" value="NZ_JARPZP010000001.1"/>
</dbReference>
<gene>
    <name evidence="2" type="ORF">NCTC12360_00152</name>
</gene>
<protein>
    <submittedName>
        <fullName evidence="2">Replication initiator protein A (RepA) N-terminus</fullName>
    </submittedName>
</protein>
<proteinExistence type="predicted"/>
<reference evidence="2 3" key="1">
    <citation type="submission" date="2018-06" db="EMBL/GenBank/DDBJ databases">
        <authorList>
            <consortium name="Pathogen Informatics"/>
            <person name="Doyle S."/>
        </authorList>
    </citation>
    <scope>NUCLEOTIDE SEQUENCE [LARGE SCALE GENOMIC DNA]</scope>
    <source>
        <strain evidence="2 3">NCTC12360</strain>
    </source>
</reference>
<dbReference type="EMBL" id="UFYW01000001">
    <property type="protein sequence ID" value="STD81738.1"/>
    <property type="molecule type" value="Genomic_DNA"/>
</dbReference>
<organism evidence="2 3">
    <name type="scientific">Enterococcus gallinarum</name>
    <dbReference type="NCBI Taxonomy" id="1353"/>
    <lineage>
        <taxon>Bacteria</taxon>
        <taxon>Bacillati</taxon>
        <taxon>Bacillota</taxon>
        <taxon>Bacilli</taxon>
        <taxon>Lactobacillales</taxon>
        <taxon>Enterococcaceae</taxon>
        <taxon>Enterococcus</taxon>
    </lineage>
</organism>
<accession>A0A376H018</accession>
<dbReference type="Proteomes" id="UP000254807">
    <property type="component" value="Unassembled WGS sequence"/>
</dbReference>
<keyword evidence="3" id="KW-1185">Reference proteome</keyword>
<dbReference type="OrthoDB" id="1695311at2"/>
<feature type="compositionally biased region" description="Basic and acidic residues" evidence="1">
    <location>
        <begin position="222"/>
        <end position="239"/>
    </location>
</feature>
<evidence type="ECO:0000313" key="2">
    <source>
        <dbReference type="EMBL" id="STD81738.1"/>
    </source>
</evidence>
<evidence type="ECO:0000256" key="1">
    <source>
        <dbReference type="SAM" id="MobiDB-lite"/>
    </source>
</evidence>
<evidence type="ECO:0000313" key="3">
    <source>
        <dbReference type="Proteomes" id="UP000254807"/>
    </source>
</evidence>
<sequence>MAESNVFVPYTLADLKTGTFVKYYKIFNEIERYYYLPIEAGILYGLMVDRLMFNEQSERTLLDKEGKPYILMTVKEMQFYTKVRSEQTIRKIMEQMEKEGLVRIEHQGNQFLNGKVVKKLPNRIYVGKIQILPTDVFLEKTWKKDGTLMNDPFYANGDIQSEYLGQMMQGNVPAVPKANEVKLPEKTSETPVPSKFEDTGKSRSDAVTSKNEGTGEPTKSLRNQESKNLEKNQRADKSRSNAVTSKFEVCKDLKELPDTKNIDTKNIDTKTRNSLNDRFAPVEESFEEKKQYEQEAILRTHFVQTHQGTFFEDQALQHMALFSPSVIAAEDMIDIAYQTKKQVEYRKQKLASQGTNYRICAENFQQELSTCVLRFLSQEKINRAKDKPYVNREKVWHATIETFWEACMYTADRQKEPVPDTEQLPLIPGLENEIRKRKKRDRKEAQTWLYTEIEETPILHLTDWLRNEAIQNG</sequence>
<dbReference type="AlphaFoldDB" id="A0A376H018"/>
<name>A0A376H018_ENTGA</name>